<dbReference type="InterPro" id="IPR036388">
    <property type="entry name" value="WH-like_DNA-bd_sf"/>
</dbReference>
<gene>
    <name evidence="5" type="ORF">FEK34_08065</name>
</gene>
<evidence type="ECO:0000313" key="5">
    <source>
        <dbReference type="EMBL" id="TLF79665.1"/>
    </source>
</evidence>
<dbReference type="PANTHER" id="PTHR33204:SF37">
    <property type="entry name" value="HTH-TYPE TRANSCRIPTIONAL REGULATOR YODB"/>
    <property type="match status" value="1"/>
</dbReference>
<evidence type="ECO:0000259" key="4">
    <source>
        <dbReference type="PROSITE" id="PS51118"/>
    </source>
</evidence>
<reference evidence="5 6" key="1">
    <citation type="submission" date="2019-05" db="EMBL/GenBank/DDBJ databases">
        <title>Genomes sequences of two Nocardia cyriacigeorgica environmental isolates, type strains Nocardia asteroides ATCC 19247 and Nocardia cyriacigeorgica DSM 44484.</title>
        <authorList>
            <person name="Vautrin F."/>
            <person name="Bergeron E."/>
            <person name="Dubost A."/>
            <person name="Abrouk D."/>
            <person name="Rodriguez Nava V."/>
            <person name="Pujic P."/>
        </authorList>
    </citation>
    <scope>NUCLEOTIDE SEQUENCE [LARGE SCALE GENOMIC DNA]</scope>
    <source>
        <strain evidence="5 6">EML 446</strain>
    </source>
</reference>
<keyword evidence="1" id="KW-0805">Transcription regulation</keyword>
<dbReference type="Gene3D" id="1.10.10.10">
    <property type="entry name" value="Winged helix-like DNA-binding domain superfamily/Winged helix DNA-binding domain"/>
    <property type="match status" value="1"/>
</dbReference>
<dbReference type="InterPro" id="IPR002577">
    <property type="entry name" value="HTH_HxlR"/>
</dbReference>
<dbReference type="EMBL" id="VBUT01000003">
    <property type="protein sequence ID" value="TLF79665.1"/>
    <property type="molecule type" value="Genomic_DNA"/>
</dbReference>
<dbReference type="InterPro" id="IPR036390">
    <property type="entry name" value="WH_DNA-bd_sf"/>
</dbReference>
<proteinExistence type="predicted"/>
<dbReference type="Pfam" id="PF01638">
    <property type="entry name" value="HxlR"/>
    <property type="match status" value="1"/>
</dbReference>
<evidence type="ECO:0000313" key="6">
    <source>
        <dbReference type="Proteomes" id="UP000306378"/>
    </source>
</evidence>
<comment type="caution">
    <text evidence="5">The sequence shown here is derived from an EMBL/GenBank/DDBJ whole genome shotgun (WGS) entry which is preliminary data.</text>
</comment>
<dbReference type="PROSITE" id="PS51118">
    <property type="entry name" value="HTH_HXLR"/>
    <property type="match status" value="1"/>
</dbReference>
<keyword evidence="3" id="KW-0804">Transcription</keyword>
<name>A0A5R8NVX0_9NOCA</name>
<protein>
    <submittedName>
        <fullName evidence="5">Helix-turn-helix transcriptional regulator</fullName>
    </submittedName>
</protein>
<dbReference type="AlphaFoldDB" id="A0A5R8NVX0"/>
<feature type="domain" description="HTH hxlR-type" evidence="4">
    <location>
        <begin position="1"/>
        <end position="91"/>
    </location>
</feature>
<organism evidence="5 6">
    <name type="scientific">Nocardia cyriacigeorgica</name>
    <dbReference type="NCBI Taxonomy" id="135487"/>
    <lineage>
        <taxon>Bacteria</taxon>
        <taxon>Bacillati</taxon>
        <taxon>Actinomycetota</taxon>
        <taxon>Actinomycetes</taxon>
        <taxon>Mycobacteriales</taxon>
        <taxon>Nocardiaceae</taxon>
        <taxon>Nocardia</taxon>
    </lineage>
</organism>
<dbReference type="PANTHER" id="PTHR33204">
    <property type="entry name" value="TRANSCRIPTIONAL REGULATOR, MARR FAMILY"/>
    <property type="match status" value="1"/>
</dbReference>
<dbReference type="Proteomes" id="UP000306378">
    <property type="component" value="Unassembled WGS sequence"/>
</dbReference>
<sequence>MLAAMDLLGQRWVLRVIWELEPGRLGFLELRRRMGNCSSSMLSTRLQNLQAAGLVTKNADKSYELTDAGVELGEALEPLWRWAERRQPTVPDSPSGT</sequence>
<keyword evidence="2" id="KW-0238">DNA-binding</keyword>
<dbReference type="SUPFAM" id="SSF46785">
    <property type="entry name" value="Winged helix' DNA-binding domain"/>
    <property type="match status" value="1"/>
</dbReference>
<evidence type="ECO:0000256" key="2">
    <source>
        <dbReference type="ARBA" id="ARBA00023125"/>
    </source>
</evidence>
<evidence type="ECO:0000256" key="1">
    <source>
        <dbReference type="ARBA" id="ARBA00023015"/>
    </source>
</evidence>
<evidence type="ECO:0000256" key="3">
    <source>
        <dbReference type="ARBA" id="ARBA00023163"/>
    </source>
</evidence>
<dbReference type="GO" id="GO:0003677">
    <property type="term" value="F:DNA binding"/>
    <property type="evidence" value="ECO:0007669"/>
    <property type="project" value="UniProtKB-KW"/>
</dbReference>
<accession>A0A5R8NVX0</accession>